<feature type="region of interest" description="Disordered" evidence="1">
    <location>
        <begin position="1"/>
        <end position="28"/>
    </location>
</feature>
<evidence type="ECO:0000256" key="1">
    <source>
        <dbReference type="SAM" id="MobiDB-lite"/>
    </source>
</evidence>
<evidence type="ECO:0000313" key="2">
    <source>
        <dbReference type="EMBL" id="DAD96068.1"/>
    </source>
</evidence>
<organism evidence="2">
    <name type="scientific">Myoviridae sp. ctpjm1</name>
    <dbReference type="NCBI Taxonomy" id="2826699"/>
    <lineage>
        <taxon>Viruses</taxon>
        <taxon>Duplodnaviria</taxon>
        <taxon>Heunggongvirae</taxon>
        <taxon>Uroviricota</taxon>
        <taxon>Caudoviricetes</taxon>
    </lineage>
</organism>
<sequence>MNTAVSNPFAAKPAARSETPMAQAKSSREASEVQAMVIMAKQFPRDPIRAMDRILNACTRPSLAEGAVYSYPRGGQNVEGPSIRLAEVLAQNWGNLDFGIRELSQENGESTVEAYAWDLETNVRQAKVFQVPHKRFTKKGSQTLTDPRDIYELIANNGSRRLRACILGVIPGDVVEAAQQQCSATLNAHADTSPEGIKAMLDALAPYGITADMLQTRYQCRLEAIRPAQVVELRKIYVSLRDGMSKPADWFTIETAPKAEDLNNIVGAAQPEPPADPRPSLTDAEFDALAARIIIGDADITEAAAYALTPEQQARLDKL</sequence>
<name>A0A8S5NNX2_9CAUD</name>
<proteinExistence type="predicted"/>
<reference evidence="2" key="1">
    <citation type="journal article" date="2021" name="Proc. Natl. Acad. Sci. U.S.A.">
        <title>A Catalog of Tens of Thousands of Viruses from Human Metagenomes Reveals Hidden Associations with Chronic Diseases.</title>
        <authorList>
            <person name="Tisza M.J."/>
            <person name="Buck C.B."/>
        </authorList>
    </citation>
    <scope>NUCLEOTIDE SEQUENCE</scope>
    <source>
        <strain evidence="2">Ctpjm1</strain>
    </source>
</reference>
<accession>A0A8S5NNX2</accession>
<dbReference type="EMBL" id="BK015208">
    <property type="protein sequence ID" value="DAD96068.1"/>
    <property type="molecule type" value="Genomic_DNA"/>
</dbReference>
<protein>
    <submittedName>
        <fullName evidence="2">Uncharacterized protein</fullName>
    </submittedName>
</protein>